<evidence type="ECO:0000313" key="4">
    <source>
        <dbReference type="EMBL" id="AEH56794.1"/>
    </source>
</evidence>
<evidence type="ECO:0000259" key="3">
    <source>
        <dbReference type="PROSITE" id="PS51756"/>
    </source>
</evidence>
<dbReference type="AlphaFoldDB" id="F8DHG3"/>
<feature type="domain" description="LXG" evidence="3">
    <location>
        <begin position="1"/>
        <end position="229"/>
    </location>
</feature>
<dbReference type="Proteomes" id="UP000001502">
    <property type="component" value="Chromosome"/>
</dbReference>
<proteinExistence type="inferred from homology"/>
<dbReference type="InterPro" id="IPR006829">
    <property type="entry name" value="LXG_dom"/>
</dbReference>
<gene>
    <name evidence="4" type="ordered locus">HMPREF0833_11763</name>
</gene>
<organism evidence="4 5">
    <name type="scientific">Streptococcus parasanguinis (strain ATCC 15912 / DSM 6778 / CIP 104372 / LMG 14537)</name>
    <dbReference type="NCBI Taxonomy" id="760570"/>
    <lineage>
        <taxon>Bacteria</taxon>
        <taxon>Bacillati</taxon>
        <taxon>Bacillota</taxon>
        <taxon>Bacilli</taxon>
        <taxon>Lactobacillales</taxon>
        <taxon>Streptococcaceae</taxon>
        <taxon>Streptococcus</taxon>
    </lineage>
</organism>
<comment type="similarity">
    <text evidence="1">In the N-terminal section; belongs to the LXG family.</text>
</comment>
<evidence type="ECO:0000256" key="2">
    <source>
        <dbReference type="SAM" id="Coils"/>
    </source>
</evidence>
<dbReference type="GeneID" id="10836313"/>
<evidence type="ECO:0000313" key="5">
    <source>
        <dbReference type="Proteomes" id="UP000001502"/>
    </source>
</evidence>
<sequence length="570" mass="60581">MVKMVLGSSDAQGQTMSSVGKARVTAYNSAVTALSNFNGAGDLQGSAYDSGKQYGVSVITPLIKGAIMYSEYLSEAVPKLPSKYRSEVGGEDLDSAVLEREIQSLESSISSLRGTFRAMESSDHADKSLLQNISSRMDSLTSQKNEKMDKLRKLNLFAGSSNEVFSGEGAKSMDTVVKNLASGLNMIQGDFASFGGTFPKHSGKTLNWAKSIEGEWDKKAKIDEDYQKVLEKANQGKELSDDDVKALEAYKKRYGRELPKVVESALEQYLFDKAIAEIFGDSGVEYNETGLFDVLSAISSNDWFKRVKQLTDLAPSKLTGAFLKSDGAWEILAYLENKGPKGAKIANKIFDTMVAWSEVPGKLGKWELGNFKIGKALSKGYKFFADGMEKVQKWSSPFKALVKSGLQKITGIKSFGDYITKGLGEGEKLTGLFGKGAKFFGKGAKLFGKAGTVFTFADLGITAISSGAEEYRKTGNLGKAAGKGALSAVASVGPLEGATIGATFGGVPGAFIGGFIGGGIQVIKAIDPKFFDNPVKETKKMIDGAGKALKNFGGAISKGIGGIGKALGFG</sequence>
<dbReference type="PROSITE" id="PS51756">
    <property type="entry name" value="LXG"/>
    <property type="match status" value="1"/>
</dbReference>
<evidence type="ECO:0000256" key="1">
    <source>
        <dbReference type="ARBA" id="ARBA00034117"/>
    </source>
</evidence>
<dbReference type="EMBL" id="CP002843">
    <property type="protein sequence ID" value="AEH56794.1"/>
    <property type="molecule type" value="Genomic_DNA"/>
</dbReference>
<name>F8DHG3_STREP</name>
<keyword evidence="2" id="KW-0175">Coiled coil</keyword>
<dbReference type="HOGENOM" id="CLU_506128_0_0_9"/>
<dbReference type="RefSeq" id="WP_013904570.1">
    <property type="nucleotide sequence ID" value="NC_015678.1"/>
</dbReference>
<feature type="coiled-coil region" evidence="2">
    <location>
        <begin position="95"/>
        <end position="150"/>
    </location>
</feature>
<dbReference type="KEGG" id="scp:HMPREF0833_11763"/>
<protein>
    <recommendedName>
        <fullName evidence="3">LXG domain-containing protein</fullName>
    </recommendedName>
</protein>
<reference evidence="5" key="1">
    <citation type="submission" date="2011-06" db="EMBL/GenBank/DDBJ databases">
        <title>Complete sequence of Streptococcus parasanguinis strain ATCC 15912.</title>
        <authorList>
            <person name="Muzny D."/>
            <person name="Qin X."/>
            <person name="Buhay C."/>
            <person name="Dugan-Rocha S."/>
            <person name="Ding Y."/>
            <person name="Chen G."/>
            <person name="Hawes A."/>
            <person name="Holder M."/>
            <person name="Jhangiani S."/>
            <person name="Johnson A."/>
            <person name="Khan Z."/>
            <person name="Li Z."/>
            <person name="Liu W."/>
            <person name="Liu X."/>
            <person name="Perez L."/>
            <person name="Shen H."/>
            <person name="Wang Q."/>
            <person name="Watt J."/>
            <person name="Xi L."/>
            <person name="Xin Y."/>
            <person name="Zhou J."/>
            <person name="Deng J."/>
            <person name="Jiang H."/>
            <person name="Liu Y."/>
            <person name="Qu J."/>
            <person name="Song X.-Z."/>
            <person name="Zhang L."/>
            <person name="Villasana D."/>
            <person name="Johnson A."/>
            <person name="Liu J."/>
            <person name="Liyanage D."/>
            <person name="Lorensuhewa L."/>
            <person name="Robinson T."/>
            <person name="Song A."/>
            <person name="Song B.-B."/>
            <person name="Dinh H."/>
            <person name="Thornton R."/>
            <person name="Coyle M."/>
            <person name="Francisco L."/>
            <person name="Jackson L."/>
            <person name="Javaid M."/>
            <person name="Korchina V."/>
            <person name="Kovar C."/>
            <person name="Mata R."/>
            <person name="Mathew T."/>
            <person name="Ngo R."/>
            <person name="Nguyen L."/>
            <person name="Nguyen N."/>
            <person name="Okwuonu G."/>
            <person name="Ongeri F."/>
            <person name="Pham C."/>
            <person name="Simmons D."/>
            <person name="Wilczek-Boney K."/>
            <person name="Hale W."/>
            <person name="Jakkamsetti A."/>
            <person name="Pham P."/>
            <person name="Ruth R."/>
            <person name="San Lucas F."/>
            <person name="Warren J."/>
            <person name="Zhang J."/>
            <person name="Zhao Z."/>
            <person name="Zhou C."/>
            <person name="Zhu D."/>
            <person name="Lee S."/>
            <person name="Bess C."/>
            <person name="Blankenburg K."/>
            <person name="Forbes L."/>
            <person name="Fu Q."/>
            <person name="Gubbala S."/>
            <person name="Hirani K."/>
            <person name="Jayaseelan J.C."/>
            <person name="Lara F."/>
            <person name="Munidasa M."/>
            <person name="Palculict T."/>
            <person name="Patil S."/>
            <person name="Pu L.-L."/>
            <person name="Saada N."/>
            <person name="Tang L."/>
            <person name="Weissenberger G."/>
            <person name="Zhu Y."/>
            <person name="Hemphill L."/>
            <person name="Shang Y."/>
            <person name="Youmans B."/>
            <person name="Ayvaz T."/>
            <person name="Ross M."/>
            <person name="Santibanez J."/>
            <person name="Aqrawi P."/>
            <person name="Gross S."/>
            <person name="Joshi V."/>
            <person name="Fowler G."/>
            <person name="Nazareth L."/>
            <person name="Reid J."/>
            <person name="Worley K."/>
            <person name="Petrosino J."/>
            <person name="Highlander S."/>
            <person name="Gibbs R."/>
        </authorList>
    </citation>
    <scope>NUCLEOTIDE SEQUENCE [LARGE SCALE GENOMIC DNA]</scope>
    <source>
        <strain evidence="5">ATCC 15912 / DSM 6778 / CIP 104372 / LMG 14537</strain>
    </source>
</reference>
<accession>F8DHG3</accession>